<dbReference type="AlphaFoldDB" id="F5YKR6"/>
<dbReference type="STRING" id="545694.TREPR_0576"/>
<reference evidence="2" key="1">
    <citation type="submission" date="2009-12" db="EMBL/GenBank/DDBJ databases">
        <title>Complete sequence of Treponema primitia strain ZAS-2.</title>
        <authorList>
            <person name="Tetu S.G."/>
            <person name="Matson E."/>
            <person name="Ren Q."/>
            <person name="Seshadri R."/>
            <person name="Elbourne L."/>
            <person name="Hassan K.A."/>
            <person name="Durkin A."/>
            <person name="Radune D."/>
            <person name="Mohamoud Y."/>
            <person name="Shay R."/>
            <person name="Jin S."/>
            <person name="Zhang X."/>
            <person name="Lucey K."/>
            <person name="Ballor N.R."/>
            <person name="Ottesen E."/>
            <person name="Rosenthal R."/>
            <person name="Allen A."/>
            <person name="Leadbetter J.R."/>
            <person name="Paulsen I.T."/>
        </authorList>
    </citation>
    <scope>NUCLEOTIDE SEQUENCE [LARGE SCALE GENOMIC DNA]</scope>
    <source>
        <strain evidence="2">ATCC BAA-887 / DSM 12427 / ZAS-2</strain>
    </source>
</reference>
<gene>
    <name evidence="1" type="ordered locus">TREPR_0576</name>
</gene>
<protein>
    <submittedName>
        <fullName evidence="1">Fic family protein</fullName>
    </submittedName>
</protein>
<dbReference type="EMBL" id="CP001843">
    <property type="protein sequence ID" value="AEF85329.1"/>
    <property type="molecule type" value="Genomic_DNA"/>
</dbReference>
<dbReference type="KEGG" id="tpi:TREPR_0576"/>
<dbReference type="HOGENOM" id="CLU_2621007_0_0_12"/>
<organism evidence="1 2">
    <name type="scientific">Treponema primitia (strain ATCC BAA-887 / DSM 12427 / ZAS-2)</name>
    <dbReference type="NCBI Taxonomy" id="545694"/>
    <lineage>
        <taxon>Bacteria</taxon>
        <taxon>Pseudomonadati</taxon>
        <taxon>Spirochaetota</taxon>
        <taxon>Spirochaetia</taxon>
        <taxon>Spirochaetales</taxon>
        <taxon>Treponemataceae</taxon>
        <taxon>Treponema</taxon>
    </lineage>
</organism>
<proteinExistence type="predicted"/>
<dbReference type="Proteomes" id="UP000009223">
    <property type="component" value="Chromosome"/>
</dbReference>
<keyword evidence="2" id="KW-1185">Reference proteome</keyword>
<accession>F5YKR6</accession>
<dbReference type="eggNOG" id="COG3177">
    <property type="taxonomic scope" value="Bacteria"/>
</dbReference>
<evidence type="ECO:0000313" key="1">
    <source>
        <dbReference type="EMBL" id="AEF85329.1"/>
    </source>
</evidence>
<reference evidence="1 2" key="2">
    <citation type="journal article" date="2011" name="ISME J.">
        <title>RNA-seq reveals cooperative metabolic interactions between two termite-gut spirochete species in co-culture.</title>
        <authorList>
            <person name="Rosenthal A.Z."/>
            <person name="Matson E.G."/>
            <person name="Eldar A."/>
            <person name="Leadbetter J.R."/>
        </authorList>
    </citation>
    <scope>NUCLEOTIDE SEQUENCE [LARGE SCALE GENOMIC DNA]</scope>
    <source>
        <strain evidence="2">ATCC BAA-887 / DSM 12427 / ZAS-2</strain>
    </source>
</reference>
<name>F5YKR6_TREPZ</name>
<sequence length="78" mass="9098">MAIVGKYISIEKVIEETKEQYYESLVESSAQWHEGENNYAPFVGYYLSVLLRVYRDFSSRVGYVFKHGISKPQRVRGT</sequence>
<evidence type="ECO:0000313" key="2">
    <source>
        <dbReference type="Proteomes" id="UP000009223"/>
    </source>
</evidence>